<dbReference type="GeneID" id="35598072"/>
<dbReference type="OrthoDB" id="263283at2759"/>
<dbReference type="PANTHER" id="PTHR12461:SF105">
    <property type="entry name" value="HYPOXIA-INDUCIBLE FACTOR 1-ALPHA INHIBITOR"/>
    <property type="match status" value="1"/>
</dbReference>
<accession>A0A2D3V6C9</accession>
<keyword evidence="3" id="KW-1185">Reference proteome</keyword>
<protein>
    <submittedName>
        <fullName evidence="2">Related to JmjC domain protein</fullName>
    </submittedName>
</protein>
<feature type="domain" description="JmjC" evidence="1">
    <location>
        <begin position="121"/>
        <end position="282"/>
    </location>
</feature>
<dbReference type="InterPro" id="IPR041667">
    <property type="entry name" value="Cupin_8"/>
</dbReference>
<dbReference type="AlphaFoldDB" id="A0A2D3V6C9"/>
<evidence type="ECO:0000313" key="3">
    <source>
        <dbReference type="Proteomes" id="UP000225277"/>
    </source>
</evidence>
<dbReference type="EMBL" id="FJUY01000003">
    <property type="protein sequence ID" value="CZT17029.1"/>
    <property type="molecule type" value="Genomic_DNA"/>
</dbReference>
<dbReference type="Pfam" id="PF13621">
    <property type="entry name" value="Cupin_8"/>
    <property type="match status" value="1"/>
</dbReference>
<dbReference type="RefSeq" id="XP_023623922.1">
    <property type="nucleotide sequence ID" value="XM_023768154.1"/>
</dbReference>
<organism evidence="2 3">
    <name type="scientific">Ramularia collo-cygni</name>
    <dbReference type="NCBI Taxonomy" id="112498"/>
    <lineage>
        <taxon>Eukaryota</taxon>
        <taxon>Fungi</taxon>
        <taxon>Dikarya</taxon>
        <taxon>Ascomycota</taxon>
        <taxon>Pezizomycotina</taxon>
        <taxon>Dothideomycetes</taxon>
        <taxon>Dothideomycetidae</taxon>
        <taxon>Mycosphaerellales</taxon>
        <taxon>Mycosphaerellaceae</taxon>
        <taxon>Ramularia</taxon>
    </lineage>
</organism>
<dbReference type="Proteomes" id="UP000225277">
    <property type="component" value="Unassembled WGS sequence"/>
</dbReference>
<sequence>MLRHVVNNALKPQRRQFNATGYQLQSIPTLSDATLKSFRAKAFNPALPVLLPGQFTQIPAIKTWFTTEPDSCFTSINRLHLDRFASTIVPLEITRKGQFARVDQPLSFFLDATASNDPDTQVYLAQAELADLPQELLQDLPVPEFVMRAGKGDVYSSSIWLGRAPTYTPLHRDPNPNLFVQLKGRKVVRLYKPHVGLSIFDAVQERIGGVGKATMRGEEMMAGAEREALEEEVWNRDGTHVGECWEADLGSGDGLFIPKGWWHSIKSLGDEGVIASVNWWFR</sequence>
<dbReference type="Gene3D" id="2.60.120.650">
    <property type="entry name" value="Cupin"/>
    <property type="match status" value="1"/>
</dbReference>
<reference evidence="2 3" key="1">
    <citation type="submission" date="2016-03" db="EMBL/GenBank/DDBJ databases">
        <authorList>
            <person name="Ploux O."/>
        </authorList>
    </citation>
    <scope>NUCLEOTIDE SEQUENCE [LARGE SCALE GENOMIC DNA]</scope>
    <source>
        <strain evidence="2 3">URUG2</strain>
    </source>
</reference>
<gene>
    <name evidence="2" type="ORF">RCC_02861</name>
</gene>
<name>A0A2D3V6C9_9PEZI</name>
<dbReference type="InterPro" id="IPR003347">
    <property type="entry name" value="JmjC_dom"/>
</dbReference>
<dbReference type="PANTHER" id="PTHR12461">
    <property type="entry name" value="HYPOXIA-INDUCIBLE FACTOR 1 ALPHA INHIBITOR-RELATED"/>
    <property type="match status" value="1"/>
</dbReference>
<dbReference type="STRING" id="112498.A0A2D3V6C9"/>
<dbReference type="PROSITE" id="PS51184">
    <property type="entry name" value="JMJC"/>
    <property type="match status" value="1"/>
</dbReference>
<dbReference type="SUPFAM" id="SSF51197">
    <property type="entry name" value="Clavaminate synthase-like"/>
    <property type="match status" value="1"/>
</dbReference>
<evidence type="ECO:0000259" key="1">
    <source>
        <dbReference type="PROSITE" id="PS51184"/>
    </source>
</evidence>
<evidence type="ECO:0000313" key="2">
    <source>
        <dbReference type="EMBL" id="CZT17029.1"/>
    </source>
</evidence>
<proteinExistence type="predicted"/>